<organism evidence="2 3">
    <name type="scientific">Tabrizicola piscis</name>
    <dbReference type="NCBI Taxonomy" id="2494374"/>
    <lineage>
        <taxon>Bacteria</taxon>
        <taxon>Pseudomonadati</taxon>
        <taxon>Pseudomonadota</taxon>
        <taxon>Alphaproteobacteria</taxon>
        <taxon>Rhodobacterales</taxon>
        <taxon>Paracoccaceae</taxon>
        <taxon>Tabrizicola</taxon>
    </lineage>
</organism>
<evidence type="ECO:0000256" key="1">
    <source>
        <dbReference type="SAM" id="Phobius"/>
    </source>
</evidence>
<dbReference type="AlphaFoldDB" id="A0A3S8U1G1"/>
<accession>A0A3S8U1G1</accession>
<feature type="transmembrane region" description="Helical" evidence="1">
    <location>
        <begin position="57"/>
        <end position="77"/>
    </location>
</feature>
<dbReference type="RefSeq" id="WP_125323591.1">
    <property type="nucleotide sequence ID" value="NZ_CP034328.1"/>
</dbReference>
<reference evidence="2 3" key="1">
    <citation type="submission" date="2018-12" db="EMBL/GenBank/DDBJ databases">
        <title>Complete genome sequencing of Tabrizicola sp. K13M18.</title>
        <authorList>
            <person name="Bae J.-W."/>
        </authorList>
    </citation>
    <scope>NUCLEOTIDE SEQUENCE [LARGE SCALE GENOMIC DNA]</scope>
    <source>
        <strain evidence="2 3">K13M18</strain>
    </source>
</reference>
<dbReference type="OrthoDB" id="250722at2"/>
<sequence>MPFRTLDPAMILATAERLEQRIAERFPDRGLTKVAREVVGLSRTVAAEVKTLEPPIWGLRILIGLVVLAGAAVFLWVGSVIPLNQVGRAAIGSVETFEAAINTLLLAALGILALVRLEARVKGRRVARGLHALRSVIHVIDMHQLTKDPVALSPDFAPTATSPRRDMDAVALSRYLDYCSELLAITGKLAALYAQAVPEEGVASAVNDIEVLGASLSRKIWQKITLIEAKPAARRKRD</sequence>
<gene>
    <name evidence="2" type="ORF">EI545_00400</name>
</gene>
<evidence type="ECO:0000313" key="2">
    <source>
        <dbReference type="EMBL" id="AZL57437.1"/>
    </source>
</evidence>
<protein>
    <submittedName>
        <fullName evidence="2">Uncharacterized protein</fullName>
    </submittedName>
</protein>
<proteinExistence type="predicted"/>
<keyword evidence="1" id="KW-0472">Membrane</keyword>
<name>A0A3S8U1G1_9RHOB</name>
<keyword evidence="1" id="KW-0812">Transmembrane</keyword>
<keyword evidence="3" id="KW-1185">Reference proteome</keyword>
<dbReference type="Proteomes" id="UP000282002">
    <property type="component" value="Chromosome"/>
</dbReference>
<evidence type="ECO:0000313" key="3">
    <source>
        <dbReference type="Proteomes" id="UP000282002"/>
    </source>
</evidence>
<keyword evidence="1" id="KW-1133">Transmembrane helix</keyword>
<dbReference type="KEGG" id="taw:EI545_00400"/>
<dbReference type="EMBL" id="CP034328">
    <property type="protein sequence ID" value="AZL57437.1"/>
    <property type="molecule type" value="Genomic_DNA"/>
</dbReference>
<feature type="transmembrane region" description="Helical" evidence="1">
    <location>
        <begin position="97"/>
        <end position="115"/>
    </location>
</feature>